<dbReference type="PANTHER" id="PTHR31376:SF17">
    <property type="entry name" value="PURINE PERMEASE 21-RELATED"/>
    <property type="match status" value="1"/>
</dbReference>
<feature type="transmembrane region" description="Helical" evidence="6">
    <location>
        <begin position="222"/>
        <end position="244"/>
    </location>
</feature>
<feature type="transmembrane region" description="Helical" evidence="6">
    <location>
        <begin position="127"/>
        <end position="146"/>
    </location>
</feature>
<organism evidence="7 8">
    <name type="scientific">Lupinus luteus</name>
    <name type="common">European yellow lupine</name>
    <dbReference type="NCBI Taxonomy" id="3873"/>
    <lineage>
        <taxon>Eukaryota</taxon>
        <taxon>Viridiplantae</taxon>
        <taxon>Streptophyta</taxon>
        <taxon>Embryophyta</taxon>
        <taxon>Tracheophyta</taxon>
        <taxon>Spermatophyta</taxon>
        <taxon>Magnoliopsida</taxon>
        <taxon>eudicotyledons</taxon>
        <taxon>Gunneridae</taxon>
        <taxon>Pentapetalae</taxon>
        <taxon>rosids</taxon>
        <taxon>fabids</taxon>
        <taxon>Fabales</taxon>
        <taxon>Fabaceae</taxon>
        <taxon>Papilionoideae</taxon>
        <taxon>50 kb inversion clade</taxon>
        <taxon>genistoids sensu lato</taxon>
        <taxon>core genistoids</taxon>
        <taxon>Genisteae</taxon>
        <taxon>Lupinus</taxon>
    </lineage>
</organism>
<feature type="transmembrane region" description="Helical" evidence="6">
    <location>
        <begin position="57"/>
        <end position="77"/>
    </location>
</feature>
<evidence type="ECO:0000256" key="4">
    <source>
        <dbReference type="ARBA" id="ARBA00022989"/>
    </source>
</evidence>
<feature type="transmembrane region" description="Helical" evidence="6">
    <location>
        <begin position="292"/>
        <end position="313"/>
    </location>
</feature>
<evidence type="ECO:0000256" key="3">
    <source>
        <dbReference type="ARBA" id="ARBA00022692"/>
    </source>
</evidence>
<feature type="transmembrane region" description="Helical" evidence="6">
    <location>
        <begin position="186"/>
        <end position="210"/>
    </location>
</feature>
<protein>
    <recommendedName>
        <fullName evidence="6">Probable purine permease</fullName>
    </recommendedName>
</protein>
<dbReference type="EMBL" id="CAXHTB010000001">
    <property type="protein sequence ID" value="CAL0300541.1"/>
    <property type="molecule type" value="Genomic_DNA"/>
</dbReference>
<feature type="transmembrane region" description="Helical" evidence="6">
    <location>
        <begin position="319"/>
        <end position="337"/>
    </location>
</feature>
<dbReference type="GO" id="GO:0016020">
    <property type="term" value="C:membrane"/>
    <property type="evidence" value="ECO:0007669"/>
    <property type="project" value="UniProtKB-SubCell"/>
</dbReference>
<evidence type="ECO:0000256" key="1">
    <source>
        <dbReference type="ARBA" id="ARBA00006213"/>
    </source>
</evidence>
<dbReference type="Pfam" id="PF16913">
    <property type="entry name" value="PUNUT"/>
    <property type="match status" value="1"/>
</dbReference>
<reference evidence="7 8" key="1">
    <citation type="submission" date="2024-03" db="EMBL/GenBank/DDBJ databases">
        <authorList>
            <person name="Martinez-Hernandez J."/>
        </authorList>
    </citation>
    <scope>NUCLEOTIDE SEQUENCE [LARGE SCALE GENOMIC DNA]</scope>
</reference>
<evidence type="ECO:0000313" key="8">
    <source>
        <dbReference type="Proteomes" id="UP001497480"/>
    </source>
</evidence>
<comment type="caution">
    <text evidence="7">The sequence shown here is derived from an EMBL/GenBank/DDBJ whole genome shotgun (WGS) entry which is preliminary data.</text>
</comment>
<dbReference type="AlphaFoldDB" id="A0AAV1VUK9"/>
<dbReference type="InterPro" id="IPR030182">
    <property type="entry name" value="PUP_plant"/>
</dbReference>
<feature type="transmembrane region" description="Helical" evidence="6">
    <location>
        <begin position="153"/>
        <end position="171"/>
    </location>
</feature>
<dbReference type="PANTHER" id="PTHR31376">
    <property type="entry name" value="OS09G0467300 PROTEIN-RELATED"/>
    <property type="match status" value="1"/>
</dbReference>
<feature type="transmembrane region" description="Helical" evidence="6">
    <location>
        <begin position="264"/>
        <end position="287"/>
    </location>
</feature>
<feature type="transmembrane region" description="Helical" evidence="6">
    <location>
        <begin position="98"/>
        <end position="121"/>
    </location>
</feature>
<accession>A0AAV1VUK9</accession>
<evidence type="ECO:0000256" key="6">
    <source>
        <dbReference type="RuleBase" id="RU368015"/>
    </source>
</evidence>
<dbReference type="GO" id="GO:0015211">
    <property type="term" value="F:purine nucleoside transmembrane transporter activity"/>
    <property type="evidence" value="ECO:0007669"/>
    <property type="project" value="UniProtKB-UniRule"/>
</dbReference>
<evidence type="ECO:0000313" key="7">
    <source>
        <dbReference type="EMBL" id="CAL0300541.1"/>
    </source>
</evidence>
<dbReference type="Proteomes" id="UP001497480">
    <property type="component" value="Unassembled WGS sequence"/>
</dbReference>
<dbReference type="GO" id="GO:0005345">
    <property type="term" value="F:purine nucleobase transmembrane transporter activity"/>
    <property type="evidence" value="ECO:0007669"/>
    <property type="project" value="UniProtKB-UniRule"/>
</dbReference>
<sequence length="357" mass="40139">MEDNSFHNEVDQSRIDSRKRYYHWLLISLYAVFVLVSNSASTLLGRLYYEKGGKSKWMGSLVQHVGFPILLPCYCIIAPKKPTKNSFHSKQPSFSAVAFIYISYGICEAIICYFFSLGLWYLPVSTYALICSSQLAFNAFFSFFLNSMKFTPYVINSLFLLTISSALLVFQTETEHSSEVSKKNHVIGLICTVAASAGEGLVLSLVQLAFEKVLKRESSKVMLDMIVYESLVATCVTLVGLFASGEWNLLQEEMEGYEMGKTSYLLNLTFTAINWKIFGLGCVGLIFEVSSLFSNAISVLSLPFVPILAVFIFHEKMNGIIAISIVLAIWGFISYIYQHYMDGSNFNTENRDIDHVP</sequence>
<evidence type="ECO:0000256" key="2">
    <source>
        <dbReference type="ARBA" id="ARBA00022448"/>
    </source>
</evidence>
<gene>
    <name evidence="7" type="ORF">LLUT_LOCUS1601</name>
</gene>
<evidence type="ECO:0000256" key="5">
    <source>
        <dbReference type="ARBA" id="ARBA00023136"/>
    </source>
</evidence>
<name>A0AAV1VUK9_LUPLU</name>
<comment type="similarity">
    <text evidence="1 6">Belongs to the purine permeases (TC 2.A.7.14) family.</text>
</comment>
<keyword evidence="4 6" id="KW-1133">Transmembrane helix</keyword>
<comment type="subcellular location">
    <subcellularLocation>
        <location evidence="6">Membrane</location>
        <topology evidence="6">Multi-pass membrane protein</topology>
    </subcellularLocation>
</comment>
<keyword evidence="8" id="KW-1185">Reference proteome</keyword>
<proteinExistence type="inferred from homology"/>
<keyword evidence="2 6" id="KW-0813">Transport</keyword>
<keyword evidence="5 6" id="KW-0472">Membrane</keyword>
<feature type="transmembrane region" description="Helical" evidence="6">
    <location>
        <begin position="21"/>
        <end position="45"/>
    </location>
</feature>
<keyword evidence="3 6" id="KW-0812">Transmembrane</keyword>